<feature type="domain" description="TonB-dependent receptor plug" evidence="11">
    <location>
        <begin position="118"/>
        <end position="227"/>
    </location>
</feature>
<evidence type="ECO:0000256" key="2">
    <source>
        <dbReference type="ARBA" id="ARBA00022448"/>
    </source>
</evidence>
<dbReference type="InterPro" id="IPR039426">
    <property type="entry name" value="TonB-dep_rcpt-like"/>
</dbReference>
<evidence type="ECO:0000256" key="1">
    <source>
        <dbReference type="ARBA" id="ARBA00004571"/>
    </source>
</evidence>
<dbReference type="CDD" id="cd01347">
    <property type="entry name" value="ligand_gated_channel"/>
    <property type="match status" value="1"/>
</dbReference>
<dbReference type="Proteomes" id="UP000398217">
    <property type="component" value="Unassembled WGS sequence"/>
</dbReference>
<proteinExistence type="inferred from homology"/>
<dbReference type="Gene3D" id="2.170.130.10">
    <property type="entry name" value="TonB-dependent receptor, plug domain"/>
    <property type="match status" value="1"/>
</dbReference>
<keyword evidence="4 8" id="KW-0812">Transmembrane</keyword>
<reference evidence="13" key="1">
    <citation type="journal article" date="2020" name="Int. J. Syst. Evol. Microbiol.">
        <title>Capnocytophaga felis sp. nov. isolated from the feline oral cavity.</title>
        <authorList>
            <person name="Suzuki M."/>
            <person name="Umeda K."/>
            <person name="Kimura M."/>
            <person name="Imaoka K."/>
            <person name="Morikawa S."/>
            <person name="Maeda K."/>
        </authorList>
    </citation>
    <scope>NUCLEOTIDE SEQUENCE [LARGE SCALE GENOMIC DNA]</scope>
    <source>
        <strain evidence="13">KC07070</strain>
    </source>
</reference>
<name>A0A5M4B9Y1_9FLAO</name>
<dbReference type="InterPro" id="IPR036942">
    <property type="entry name" value="Beta-barrel_TonB_sf"/>
</dbReference>
<keyword evidence="5 9" id="KW-0798">TonB box</keyword>
<dbReference type="PROSITE" id="PS52016">
    <property type="entry name" value="TONB_DEPENDENT_REC_3"/>
    <property type="match status" value="1"/>
</dbReference>
<evidence type="ECO:0000256" key="5">
    <source>
        <dbReference type="ARBA" id="ARBA00023077"/>
    </source>
</evidence>
<dbReference type="InterPro" id="IPR012910">
    <property type="entry name" value="Plug_dom"/>
</dbReference>
<gene>
    <name evidence="12" type="ORF">RCZ01_17160</name>
</gene>
<evidence type="ECO:0000256" key="9">
    <source>
        <dbReference type="RuleBase" id="RU003357"/>
    </source>
</evidence>
<dbReference type="Pfam" id="PF07715">
    <property type="entry name" value="Plug"/>
    <property type="match status" value="1"/>
</dbReference>
<dbReference type="GO" id="GO:0009279">
    <property type="term" value="C:cell outer membrane"/>
    <property type="evidence" value="ECO:0007669"/>
    <property type="project" value="UniProtKB-SubCell"/>
</dbReference>
<dbReference type="OrthoDB" id="9758472at2"/>
<dbReference type="Pfam" id="PF00593">
    <property type="entry name" value="TonB_dep_Rec_b-barrel"/>
    <property type="match status" value="1"/>
</dbReference>
<evidence type="ECO:0000259" key="10">
    <source>
        <dbReference type="Pfam" id="PF00593"/>
    </source>
</evidence>
<dbReference type="SUPFAM" id="SSF49464">
    <property type="entry name" value="Carboxypeptidase regulatory domain-like"/>
    <property type="match status" value="1"/>
</dbReference>
<evidence type="ECO:0000313" key="13">
    <source>
        <dbReference type="Proteomes" id="UP000398217"/>
    </source>
</evidence>
<evidence type="ECO:0000259" key="11">
    <source>
        <dbReference type="Pfam" id="PF07715"/>
    </source>
</evidence>
<keyword evidence="13" id="KW-1185">Reference proteome</keyword>
<comment type="subcellular location">
    <subcellularLocation>
        <location evidence="1 8">Cell outer membrane</location>
        <topology evidence="1 8">Multi-pass membrane protein</topology>
    </subcellularLocation>
</comment>
<evidence type="ECO:0000256" key="4">
    <source>
        <dbReference type="ARBA" id="ARBA00022692"/>
    </source>
</evidence>
<evidence type="ECO:0000256" key="6">
    <source>
        <dbReference type="ARBA" id="ARBA00023136"/>
    </source>
</evidence>
<dbReference type="PANTHER" id="PTHR30442:SF0">
    <property type="entry name" value="FE(3+) DICITRATE TRANSPORT PROTEIN FECA"/>
    <property type="match status" value="1"/>
</dbReference>
<dbReference type="GO" id="GO:0033214">
    <property type="term" value="P:siderophore-iron import into cell"/>
    <property type="evidence" value="ECO:0007669"/>
    <property type="project" value="TreeGrafter"/>
</dbReference>
<comment type="similarity">
    <text evidence="8 9">Belongs to the TonB-dependent receptor family.</text>
</comment>
<evidence type="ECO:0000313" key="12">
    <source>
        <dbReference type="EMBL" id="GET46414.1"/>
    </source>
</evidence>
<keyword evidence="7 8" id="KW-0998">Cell outer membrane</keyword>
<feature type="domain" description="TonB-dependent receptor-like beta-barrel" evidence="10">
    <location>
        <begin position="279"/>
        <end position="716"/>
    </location>
</feature>
<dbReference type="Pfam" id="PF13715">
    <property type="entry name" value="CarbopepD_reg_2"/>
    <property type="match status" value="1"/>
</dbReference>
<dbReference type="Gene3D" id="2.60.40.1120">
    <property type="entry name" value="Carboxypeptidase-like, regulatory domain"/>
    <property type="match status" value="1"/>
</dbReference>
<evidence type="ECO:0000256" key="8">
    <source>
        <dbReference type="PROSITE-ProRule" id="PRU01360"/>
    </source>
</evidence>
<keyword evidence="6 8" id="KW-0472">Membrane</keyword>
<dbReference type="AlphaFoldDB" id="A0A5M4B9Y1"/>
<evidence type="ECO:0000256" key="3">
    <source>
        <dbReference type="ARBA" id="ARBA00022452"/>
    </source>
</evidence>
<keyword evidence="2 8" id="KW-0813">Transport</keyword>
<dbReference type="EMBL" id="BLBC01000011">
    <property type="protein sequence ID" value="GET46414.1"/>
    <property type="molecule type" value="Genomic_DNA"/>
</dbReference>
<dbReference type="InterPro" id="IPR000531">
    <property type="entry name" value="Beta-barrel_TonB"/>
</dbReference>
<dbReference type="Gene3D" id="2.40.170.20">
    <property type="entry name" value="TonB-dependent receptor, beta-barrel domain"/>
    <property type="match status" value="1"/>
</dbReference>
<protein>
    <submittedName>
        <fullName evidence="12">TonB-dependent receptor</fullName>
    </submittedName>
</protein>
<keyword evidence="3 8" id="KW-1134">Transmembrane beta strand</keyword>
<accession>A0A5M4B9Y1</accession>
<keyword evidence="12" id="KW-0675">Receptor</keyword>
<comment type="caution">
    <text evidence="12">The sequence shown here is derived from an EMBL/GenBank/DDBJ whole genome shotgun (WGS) entry which is preliminary data.</text>
</comment>
<dbReference type="InterPro" id="IPR037066">
    <property type="entry name" value="Plug_dom_sf"/>
</dbReference>
<dbReference type="SUPFAM" id="SSF56935">
    <property type="entry name" value="Porins"/>
    <property type="match status" value="1"/>
</dbReference>
<dbReference type="InterPro" id="IPR008969">
    <property type="entry name" value="CarboxyPept-like_regulatory"/>
</dbReference>
<sequence>MGFASTGNRLSVANKMNIRIQSDEIRVNGKVTDENGNPMVGVAVILKGKTHKGTQTDLQGHFSIEIPAESVLIFKYLGYKTREISVQRQESISVTMMPNTEELDEVTITSTGAKREVKNFAGTVNIVSSSQIKELALPTVGDAIRLIPGANYTDEDGRGLRPGIGLRGLEPNRNGNTLVVIDGKIPIGQSYSDMAGYYMMPIGAIESVEVIKGASPALYGSGSIGGVVNIITKKGSLTPYTNLSLRYGSHNQLNLGIETSGTNANGNFNYYVGLHRRQGDGFRSSRSKFYTNDLTLNLGGKLSEKDELTFFFNAFEEDSQTPGGLSQAQWDADPTQSVNPHDFMQIMRFSGSVSYKRSLNETNSLTTALYGGYFKRDWWFDNRNADASKRVFQGVLRDVPVIGLFSDYERTNSLFGKKNKLLVGIRLHGDMTMNNTVNIKDPALFGTKGGSTASNITNSINVMEAYVFDEFHISDKFYINPALRYTQAGYSQKNYVNGNWTDNKKENAFIYSLGLFYKFSDKYRIYAVYSKGYQMPRYRDALETKGDLDTEKSNNYEIGVRIQPAHWFEMEATAYLLNFNNKIFREGGLLNNGGKTLHRGIELNGSLYPIEGLKLYASGAIQRATIEEGENKGNRVPYAPRYVAMAGVKYQFPLGNGTLVTNAYANFISTQFSDAKNTEIASANGNVGSIPRYQVFNATLNYQLNNWNFNLNGLNLFDHKYFTFRHASWGGIMPAATRSISAGVGYKF</sequence>
<evidence type="ECO:0000256" key="7">
    <source>
        <dbReference type="ARBA" id="ARBA00023237"/>
    </source>
</evidence>
<organism evidence="12 13">
    <name type="scientific">Capnocytophaga felis</name>
    <dbReference type="NCBI Taxonomy" id="2267611"/>
    <lineage>
        <taxon>Bacteria</taxon>
        <taxon>Pseudomonadati</taxon>
        <taxon>Bacteroidota</taxon>
        <taxon>Flavobacteriia</taxon>
        <taxon>Flavobacteriales</taxon>
        <taxon>Flavobacteriaceae</taxon>
        <taxon>Capnocytophaga</taxon>
    </lineage>
</organism>
<dbReference type="PANTHER" id="PTHR30442">
    <property type="entry name" value="IRON III DICITRATE TRANSPORT PROTEIN FECA"/>
    <property type="match status" value="1"/>
</dbReference>